<dbReference type="Pfam" id="PF02574">
    <property type="entry name" value="S-methyl_trans"/>
    <property type="match status" value="1"/>
</dbReference>
<proteinExistence type="predicted"/>
<name>A0A673CWM6_9TELE</name>
<organism evidence="8 9">
    <name type="scientific">Sphaeramia orbicularis</name>
    <name type="common">orbiculate cardinalfish</name>
    <dbReference type="NCBI Taxonomy" id="375764"/>
    <lineage>
        <taxon>Eukaryota</taxon>
        <taxon>Metazoa</taxon>
        <taxon>Chordata</taxon>
        <taxon>Craniata</taxon>
        <taxon>Vertebrata</taxon>
        <taxon>Euteleostomi</taxon>
        <taxon>Actinopterygii</taxon>
        <taxon>Neopterygii</taxon>
        <taxon>Teleostei</taxon>
        <taxon>Neoteleostei</taxon>
        <taxon>Acanthomorphata</taxon>
        <taxon>Gobiaria</taxon>
        <taxon>Kurtiformes</taxon>
        <taxon>Apogonoidei</taxon>
        <taxon>Apogonidae</taxon>
        <taxon>Apogoninae</taxon>
        <taxon>Sphaeramia</taxon>
    </lineage>
</organism>
<feature type="binding site" evidence="6">
    <location>
        <position position="235"/>
    </location>
    <ligand>
        <name>Zn(2+)</name>
        <dbReference type="ChEBI" id="CHEBI:29105"/>
    </ligand>
</feature>
<evidence type="ECO:0000259" key="7">
    <source>
        <dbReference type="PROSITE" id="PS50970"/>
    </source>
</evidence>
<evidence type="ECO:0000256" key="2">
    <source>
        <dbReference type="ARBA" id="ARBA00022679"/>
    </source>
</evidence>
<evidence type="ECO:0000256" key="1">
    <source>
        <dbReference type="ARBA" id="ARBA00022603"/>
    </source>
</evidence>
<dbReference type="PANTHER" id="PTHR46015:SF1">
    <property type="entry name" value="HOMOCYSTEINE S-METHYLTRANSFERASE-LIKE ISOFORM 1"/>
    <property type="match status" value="1"/>
</dbReference>
<evidence type="ECO:0000256" key="6">
    <source>
        <dbReference type="PROSITE-ProRule" id="PRU00333"/>
    </source>
</evidence>
<sequence length="332" mass="35836">MSASARLRPYMTDNGPLILDGGLATELEAQGVNLQGDPLWSARLLHTNPQAIKDAHYRFLLSGADVITTATYQASIPGFINHLDVTSEHARELLMSGVHLAKETVETFVSDNHSKGRLQPLVGGSVGPYGAFLHNGSEYTGTYAKEMSIEELKVWHRPHIECLVAAGADLIAFETIPSVKEGEALVGLLREFTNTKAWLSFSCKDGRCISDGSLFTDAVQIASKSMQLLAVGVNCCSPDVVESLLDSAKTLLSPDMSWVVYPNSGEEWDTEKGWRTSEKAAASITELSHTWKRQGAALIGGCCRVGPAHITELRQQLKGSHTPASTASARTN</sequence>
<dbReference type="GO" id="GO:0033528">
    <property type="term" value="P:S-methylmethionine cycle"/>
    <property type="evidence" value="ECO:0007669"/>
    <property type="project" value="TreeGrafter"/>
</dbReference>
<dbReference type="Proteomes" id="UP000472271">
    <property type="component" value="Chromosome 4"/>
</dbReference>
<keyword evidence="2 5" id="KW-0808">Transferase</keyword>
<keyword evidence="1 5" id="KW-0489">Methyltransferase</keyword>
<dbReference type="InterPro" id="IPR003726">
    <property type="entry name" value="HCY_dom"/>
</dbReference>
<dbReference type="NCBIfam" id="NF007020">
    <property type="entry name" value="PRK09485.1"/>
    <property type="match status" value="1"/>
</dbReference>
<comment type="function">
    <text evidence="5">Involved in the regulation of homocysteine metabolism.</text>
</comment>
<keyword evidence="3 5" id="KW-0479">Metal-binding</keyword>
<dbReference type="PANTHER" id="PTHR46015">
    <property type="entry name" value="ZGC:172121"/>
    <property type="match status" value="1"/>
</dbReference>
<keyword evidence="9" id="KW-1185">Reference proteome</keyword>
<dbReference type="InterPro" id="IPR017226">
    <property type="entry name" value="BHMT-like"/>
</dbReference>
<dbReference type="InParanoid" id="A0A673CWM6"/>
<feature type="binding site" evidence="6">
    <location>
        <position position="303"/>
    </location>
    <ligand>
        <name>Zn(2+)</name>
        <dbReference type="ChEBI" id="CHEBI:29105"/>
    </ligand>
</feature>
<gene>
    <name evidence="8" type="primary">zgc:172121</name>
</gene>
<feature type="domain" description="Hcy-binding" evidence="7">
    <location>
        <begin position="5"/>
        <end position="317"/>
    </location>
</feature>
<dbReference type="GO" id="GO:0008270">
    <property type="term" value="F:zinc ion binding"/>
    <property type="evidence" value="ECO:0007669"/>
    <property type="project" value="UniProtKB-UniRule"/>
</dbReference>
<dbReference type="GO" id="GO:0008898">
    <property type="term" value="F:S-adenosylmethionine-homocysteine S-methyltransferase activity"/>
    <property type="evidence" value="ECO:0007669"/>
    <property type="project" value="TreeGrafter"/>
</dbReference>
<reference evidence="8" key="3">
    <citation type="submission" date="2025-09" db="UniProtKB">
        <authorList>
            <consortium name="Ensembl"/>
        </authorList>
    </citation>
    <scope>IDENTIFICATION</scope>
</reference>
<comment type="pathway">
    <text evidence="5">Amino-acid biosynthesis; L-methionine biosynthesis via de novo pathway; L-methionine from L-homocysteine (BhmT route): step 1/1.</text>
</comment>
<dbReference type="Gene3D" id="3.20.20.330">
    <property type="entry name" value="Homocysteine-binding-like domain"/>
    <property type="match status" value="1"/>
</dbReference>
<evidence type="ECO:0000313" key="9">
    <source>
        <dbReference type="Proteomes" id="UP000472271"/>
    </source>
</evidence>
<evidence type="ECO:0000256" key="4">
    <source>
        <dbReference type="ARBA" id="ARBA00022833"/>
    </source>
</evidence>
<comment type="subunit">
    <text evidence="5">Homotetramer.</text>
</comment>
<evidence type="ECO:0000313" key="8">
    <source>
        <dbReference type="Ensembl" id="ENSSORP00005056378.1"/>
    </source>
</evidence>
<dbReference type="InterPro" id="IPR036589">
    <property type="entry name" value="HCY_dom_sf"/>
</dbReference>
<dbReference type="UniPathway" id="UPA00051">
    <property type="reaction ID" value="UER00083"/>
</dbReference>
<dbReference type="GO" id="GO:0009086">
    <property type="term" value="P:methionine biosynthetic process"/>
    <property type="evidence" value="ECO:0007669"/>
    <property type="project" value="InterPro"/>
</dbReference>
<accession>A0A673CWM6</accession>
<evidence type="ECO:0000256" key="5">
    <source>
        <dbReference type="PIRNR" id="PIRNR037505"/>
    </source>
</evidence>
<dbReference type="PROSITE" id="PS50970">
    <property type="entry name" value="HCY"/>
    <property type="match status" value="1"/>
</dbReference>
<reference evidence="8" key="2">
    <citation type="submission" date="2025-08" db="UniProtKB">
        <authorList>
            <consortium name="Ensembl"/>
        </authorList>
    </citation>
    <scope>IDENTIFICATION</scope>
</reference>
<dbReference type="SUPFAM" id="SSF82282">
    <property type="entry name" value="Homocysteine S-methyltransferase"/>
    <property type="match status" value="1"/>
</dbReference>
<comment type="cofactor">
    <cofactor evidence="5">
        <name>Zn(2+)</name>
        <dbReference type="ChEBI" id="CHEBI:29105"/>
    </cofactor>
    <text evidence="5">Binds 1 zinc ion per subunit.</text>
</comment>
<protein>
    <submittedName>
        <fullName evidence="8">Zgc:172121</fullName>
    </submittedName>
</protein>
<dbReference type="FunFam" id="3.20.20.330:FF:000002">
    <property type="entry name" value="Homocysteine S-methyltransferase"/>
    <property type="match status" value="1"/>
</dbReference>
<dbReference type="PIRSF" id="PIRSF037505">
    <property type="entry name" value="Betaine_HMT"/>
    <property type="match status" value="1"/>
</dbReference>
<dbReference type="Ensembl" id="ENSSORT00005057674.1">
    <property type="protein sequence ID" value="ENSSORP00005056378.1"/>
    <property type="gene ID" value="ENSSORG00005025088.1"/>
</dbReference>
<reference evidence="8" key="1">
    <citation type="submission" date="2019-06" db="EMBL/GenBank/DDBJ databases">
        <authorList>
            <consortium name="Wellcome Sanger Institute Data Sharing"/>
        </authorList>
    </citation>
    <scope>NUCLEOTIDE SEQUENCE [LARGE SCALE GENOMIC DNA]</scope>
</reference>
<dbReference type="AlphaFoldDB" id="A0A673CWM6"/>
<feature type="binding site" evidence="6">
    <location>
        <position position="302"/>
    </location>
    <ligand>
        <name>Zn(2+)</name>
        <dbReference type="ChEBI" id="CHEBI:29105"/>
    </ligand>
</feature>
<keyword evidence="4 5" id="KW-0862">Zinc</keyword>
<evidence type="ECO:0000256" key="3">
    <source>
        <dbReference type="ARBA" id="ARBA00022723"/>
    </source>
</evidence>
<dbReference type="GO" id="GO:0032259">
    <property type="term" value="P:methylation"/>
    <property type="evidence" value="ECO:0007669"/>
    <property type="project" value="UniProtKB-KW"/>
</dbReference>
<dbReference type="InterPro" id="IPR051486">
    <property type="entry name" value="Hcy_S-methyltransferase"/>
</dbReference>